<dbReference type="EMBL" id="CP010849">
    <property type="protein sequence ID" value="AJP00460.1"/>
    <property type="molecule type" value="Genomic_DNA"/>
</dbReference>
<protein>
    <submittedName>
        <fullName evidence="2">Uncharacterized protein</fullName>
    </submittedName>
</protein>
<evidence type="ECO:0000313" key="2">
    <source>
        <dbReference type="EMBL" id="AJP00460.1"/>
    </source>
</evidence>
<reference evidence="2 3" key="1">
    <citation type="submission" date="2015-02" db="EMBL/GenBank/DDBJ databases">
        <title>Genome sequence of thermotolerant Streptomyces cyaneogriseus subsp. Noncyanogenus NMWT1, the producer of nematocidal antibiotics nemadectin.</title>
        <authorList>
            <person name="Wang H."/>
            <person name="Li C."/>
            <person name="Xiang W."/>
            <person name="Wang X."/>
        </authorList>
    </citation>
    <scope>NUCLEOTIDE SEQUENCE [LARGE SCALE GENOMIC DNA]</scope>
    <source>
        <strain evidence="2 3">NMWT 1</strain>
    </source>
</reference>
<accession>A0A0C5FVJ7</accession>
<gene>
    <name evidence="2" type="ORF">TU94_01885</name>
</gene>
<name>A0A0C5FVJ7_9ACTN</name>
<organism evidence="2 3">
    <name type="scientific">Streptomyces cyaneogriseus subsp. noncyanogenus</name>
    <dbReference type="NCBI Taxonomy" id="477245"/>
    <lineage>
        <taxon>Bacteria</taxon>
        <taxon>Bacillati</taxon>
        <taxon>Actinomycetota</taxon>
        <taxon>Actinomycetes</taxon>
        <taxon>Kitasatosporales</taxon>
        <taxon>Streptomycetaceae</taxon>
        <taxon>Streptomyces</taxon>
    </lineage>
</organism>
<sequence length="62" mass="6725">MARTAVRRRPPAPYRRPAPALRPSPPRPARARPGRRARARGQPSPACRPGVRTSSSTLSTVS</sequence>
<feature type="compositionally biased region" description="Low complexity" evidence="1">
    <location>
        <begin position="53"/>
        <end position="62"/>
    </location>
</feature>
<feature type="compositionally biased region" description="Basic residues" evidence="1">
    <location>
        <begin position="29"/>
        <end position="39"/>
    </location>
</feature>
<feature type="region of interest" description="Disordered" evidence="1">
    <location>
        <begin position="1"/>
        <end position="62"/>
    </location>
</feature>
<feature type="compositionally biased region" description="Basic residues" evidence="1">
    <location>
        <begin position="1"/>
        <end position="10"/>
    </location>
</feature>
<proteinExistence type="predicted"/>
<dbReference type="KEGG" id="scw:TU94_01885"/>
<dbReference type="Proteomes" id="UP000032234">
    <property type="component" value="Chromosome"/>
</dbReference>
<keyword evidence="3" id="KW-1185">Reference proteome</keyword>
<dbReference type="AlphaFoldDB" id="A0A0C5FVJ7"/>
<dbReference type="HOGENOM" id="CLU_2902162_0_0_11"/>
<feature type="compositionally biased region" description="Pro residues" evidence="1">
    <location>
        <begin position="11"/>
        <end position="28"/>
    </location>
</feature>
<dbReference type="PATRIC" id="fig|477245.3.peg.427"/>
<evidence type="ECO:0000313" key="3">
    <source>
        <dbReference type="Proteomes" id="UP000032234"/>
    </source>
</evidence>
<evidence type="ECO:0000256" key="1">
    <source>
        <dbReference type="SAM" id="MobiDB-lite"/>
    </source>
</evidence>